<sequence>MLPLLTMCILQCVHGSCLVKGMILCVHDINLFMGTLVCSDLWSRMRYNFVLHITNLLQTCILDHLYRAVSSGFV</sequence>
<dbReference type="AlphaFoldDB" id="A0A4D5RCZ8"/>
<keyword evidence="1" id="KW-0732">Signal</keyword>
<feature type="signal peptide" evidence="1">
    <location>
        <begin position="1"/>
        <end position="15"/>
    </location>
</feature>
<reference evidence="2" key="1">
    <citation type="submission" date="2019-04" db="EMBL/GenBank/DDBJ databases">
        <title>An insight into the mialome of Ixodes scapularis.</title>
        <authorList>
            <person name="Ribeiro J.M."/>
            <person name="Mather T.N."/>
            <person name="Karim S."/>
        </authorList>
    </citation>
    <scope>NUCLEOTIDE SEQUENCE</scope>
</reference>
<proteinExistence type="predicted"/>
<organism evidence="2">
    <name type="scientific">Ixodes scapularis</name>
    <name type="common">Black-legged tick</name>
    <name type="synonym">Deer tick</name>
    <dbReference type="NCBI Taxonomy" id="6945"/>
    <lineage>
        <taxon>Eukaryota</taxon>
        <taxon>Metazoa</taxon>
        <taxon>Ecdysozoa</taxon>
        <taxon>Arthropoda</taxon>
        <taxon>Chelicerata</taxon>
        <taxon>Arachnida</taxon>
        <taxon>Acari</taxon>
        <taxon>Parasitiformes</taxon>
        <taxon>Ixodida</taxon>
        <taxon>Ixodoidea</taxon>
        <taxon>Ixodidae</taxon>
        <taxon>Ixodinae</taxon>
        <taxon>Ixodes</taxon>
    </lineage>
</organism>
<name>A0A4D5RCZ8_IXOSC</name>
<evidence type="ECO:0000313" key="2">
    <source>
        <dbReference type="EMBL" id="MOY34381.1"/>
    </source>
</evidence>
<accession>A0A4D5RCZ8</accession>
<protein>
    <submittedName>
        <fullName evidence="2">Putative secreted protein</fullName>
    </submittedName>
</protein>
<evidence type="ECO:0000256" key="1">
    <source>
        <dbReference type="SAM" id="SignalP"/>
    </source>
</evidence>
<dbReference type="EMBL" id="GHJT01000410">
    <property type="protein sequence ID" value="MOY34381.1"/>
    <property type="molecule type" value="Transcribed_RNA"/>
</dbReference>
<feature type="chain" id="PRO_5020040838" evidence="1">
    <location>
        <begin position="16"/>
        <end position="74"/>
    </location>
</feature>